<accession>A0A0B0NU24</accession>
<proteinExistence type="predicted"/>
<name>A0A0B0NU24_GOSAR</name>
<sequence>MLMSPLRGVKEKLLLFNK</sequence>
<gene>
    <name evidence="1" type="ORF">F383_21334</name>
</gene>
<dbReference type="EMBL" id="KN405551">
    <property type="protein sequence ID" value="KHG16157.1"/>
    <property type="molecule type" value="Genomic_DNA"/>
</dbReference>
<organism evidence="1 2">
    <name type="scientific">Gossypium arboreum</name>
    <name type="common">Tree cotton</name>
    <name type="synonym">Gossypium nanking</name>
    <dbReference type="NCBI Taxonomy" id="29729"/>
    <lineage>
        <taxon>Eukaryota</taxon>
        <taxon>Viridiplantae</taxon>
        <taxon>Streptophyta</taxon>
        <taxon>Embryophyta</taxon>
        <taxon>Tracheophyta</taxon>
        <taxon>Spermatophyta</taxon>
        <taxon>Magnoliopsida</taxon>
        <taxon>eudicotyledons</taxon>
        <taxon>Gunneridae</taxon>
        <taxon>Pentapetalae</taxon>
        <taxon>rosids</taxon>
        <taxon>malvids</taxon>
        <taxon>Malvales</taxon>
        <taxon>Malvaceae</taxon>
        <taxon>Malvoideae</taxon>
        <taxon>Gossypium</taxon>
    </lineage>
</organism>
<evidence type="ECO:0000313" key="2">
    <source>
        <dbReference type="Proteomes" id="UP000032142"/>
    </source>
</evidence>
<protein>
    <submittedName>
        <fullName evidence="1">Uncharacterized protein</fullName>
    </submittedName>
</protein>
<reference evidence="2" key="1">
    <citation type="submission" date="2014-09" db="EMBL/GenBank/DDBJ databases">
        <authorList>
            <person name="Mudge J."/>
            <person name="Ramaraj T."/>
            <person name="Lindquist I.E."/>
            <person name="Bharti A.K."/>
            <person name="Sundararajan A."/>
            <person name="Cameron C.T."/>
            <person name="Woodward J.E."/>
            <person name="May G.D."/>
            <person name="Brubaker C."/>
            <person name="Broadhvest J."/>
            <person name="Wilkins T.A."/>
        </authorList>
    </citation>
    <scope>NUCLEOTIDE SEQUENCE</scope>
    <source>
        <strain evidence="2">cv. AKA8401</strain>
    </source>
</reference>
<evidence type="ECO:0000313" key="1">
    <source>
        <dbReference type="EMBL" id="KHG16157.1"/>
    </source>
</evidence>
<dbReference type="Proteomes" id="UP000032142">
    <property type="component" value="Unassembled WGS sequence"/>
</dbReference>
<keyword evidence="2" id="KW-1185">Reference proteome</keyword>
<dbReference type="AlphaFoldDB" id="A0A0B0NU24"/>